<comment type="caution">
    <text evidence="3">The sequence shown here is derived from an EMBL/GenBank/DDBJ whole genome shotgun (WGS) entry which is preliminary data.</text>
</comment>
<dbReference type="Proteomes" id="UP000579281">
    <property type="component" value="Unassembled WGS sequence"/>
</dbReference>
<evidence type="ECO:0000259" key="2">
    <source>
        <dbReference type="Pfam" id="PF02374"/>
    </source>
</evidence>
<evidence type="ECO:0000313" key="3">
    <source>
        <dbReference type="EMBL" id="MBB6215056.1"/>
    </source>
</evidence>
<dbReference type="Pfam" id="PF02374">
    <property type="entry name" value="ArsA_ATPase"/>
    <property type="match status" value="1"/>
</dbReference>
<dbReference type="InterPro" id="IPR027417">
    <property type="entry name" value="P-loop_NTPase"/>
</dbReference>
<dbReference type="CDD" id="cd02035">
    <property type="entry name" value="ArsA"/>
    <property type="match status" value="1"/>
</dbReference>
<dbReference type="EMBL" id="JACHEN010000005">
    <property type="protein sequence ID" value="MBB6215056.1"/>
    <property type="molecule type" value="Genomic_DNA"/>
</dbReference>
<dbReference type="AlphaFoldDB" id="A0A841KNQ1"/>
<gene>
    <name evidence="3" type="ORF">HNQ80_001145</name>
</gene>
<feature type="domain" description="ArsA/GET3 Anion-transporting ATPase-like" evidence="2">
    <location>
        <begin position="18"/>
        <end position="298"/>
    </location>
</feature>
<evidence type="ECO:0000313" key="4">
    <source>
        <dbReference type="Proteomes" id="UP000579281"/>
    </source>
</evidence>
<dbReference type="InterPro" id="IPR016300">
    <property type="entry name" value="ATPase_ArsA/GET3"/>
</dbReference>
<dbReference type="InterPro" id="IPR025723">
    <property type="entry name" value="ArsA/GET3_ATPase-like"/>
</dbReference>
<dbReference type="RefSeq" id="WP_184309008.1">
    <property type="nucleotide sequence ID" value="NZ_JACHEN010000005.1"/>
</dbReference>
<dbReference type="GO" id="GO:0005524">
    <property type="term" value="F:ATP binding"/>
    <property type="evidence" value="ECO:0007669"/>
    <property type="project" value="InterPro"/>
</dbReference>
<accession>A0A841KNQ1</accession>
<sequence length="298" mass="34084">MKLKAETKVILPRNKKPKLIFFAGKGGVGKTSMSCVTAAYLADKGFKTLLLTTDPASHIGDVFEQVIDEKIQELKGIDNLHALKIDPKKAAKEYKNKIMSDAKKNNYSPEMLMALEEELDSPCTEEMAAFDRFTDYADNEEFDAIIFDTAPTGHTLRLLELPLSWNKQIELKSAMNTVNEGDLKAQERFKRVISKMRDKEQTTFAFVVYPENTPIQEAYRAVEELKGAEIYTQLIIANQVLPVEYCTTEYFKKRREMQDKHLTVIKEKFDCEILEMPLFAEEIKGLDTIREAASELYK</sequence>
<dbReference type="GO" id="GO:0016887">
    <property type="term" value="F:ATP hydrolysis activity"/>
    <property type="evidence" value="ECO:0007669"/>
    <property type="project" value="InterPro"/>
</dbReference>
<dbReference type="NCBIfam" id="TIGR00345">
    <property type="entry name" value="GET3_arsA_TRC40"/>
    <property type="match status" value="1"/>
</dbReference>
<dbReference type="PANTHER" id="PTHR10803:SF3">
    <property type="entry name" value="ATPASE GET3"/>
    <property type="match status" value="1"/>
</dbReference>
<dbReference type="PANTHER" id="PTHR10803">
    <property type="entry name" value="ARSENICAL PUMP-DRIVING ATPASE ARSENITE-TRANSLOCATING ATPASE"/>
    <property type="match status" value="1"/>
</dbReference>
<comment type="similarity">
    <text evidence="1">Belongs to the arsA ATPase family.</text>
</comment>
<reference evidence="3 4" key="1">
    <citation type="submission" date="2020-08" db="EMBL/GenBank/DDBJ databases">
        <title>Genomic Encyclopedia of Type Strains, Phase IV (KMG-IV): sequencing the most valuable type-strain genomes for metagenomic binning, comparative biology and taxonomic classification.</title>
        <authorList>
            <person name="Goeker M."/>
        </authorList>
    </citation>
    <scope>NUCLEOTIDE SEQUENCE [LARGE SCALE GENOMIC DNA]</scope>
    <source>
        <strain evidence="3 4">DSM 103526</strain>
    </source>
</reference>
<dbReference type="Gene3D" id="3.40.50.300">
    <property type="entry name" value="P-loop containing nucleotide triphosphate hydrolases"/>
    <property type="match status" value="1"/>
</dbReference>
<name>A0A841KNQ1_9FIRM</name>
<evidence type="ECO:0000256" key="1">
    <source>
        <dbReference type="ARBA" id="ARBA00011040"/>
    </source>
</evidence>
<keyword evidence="4" id="KW-1185">Reference proteome</keyword>
<proteinExistence type="inferred from homology"/>
<protein>
    <submittedName>
        <fullName evidence="3">Arsenite-transporting ATPase</fullName>
    </submittedName>
</protein>
<dbReference type="SUPFAM" id="SSF52540">
    <property type="entry name" value="P-loop containing nucleoside triphosphate hydrolases"/>
    <property type="match status" value="1"/>
</dbReference>
<organism evidence="3 4">
    <name type="scientific">Anaerosolibacter carboniphilus</name>
    <dbReference type="NCBI Taxonomy" id="1417629"/>
    <lineage>
        <taxon>Bacteria</taxon>
        <taxon>Bacillati</taxon>
        <taxon>Bacillota</taxon>
        <taxon>Clostridia</taxon>
        <taxon>Peptostreptococcales</taxon>
        <taxon>Thermotaleaceae</taxon>
        <taxon>Anaerosolibacter</taxon>
    </lineage>
</organism>